<proteinExistence type="predicted"/>
<dbReference type="AlphaFoldDB" id="A0A0E9PKK8"/>
<protein>
    <submittedName>
        <fullName evidence="1">Uncharacterized protein</fullName>
    </submittedName>
</protein>
<organism evidence="1">
    <name type="scientific">Anguilla anguilla</name>
    <name type="common">European freshwater eel</name>
    <name type="synonym">Muraena anguilla</name>
    <dbReference type="NCBI Taxonomy" id="7936"/>
    <lineage>
        <taxon>Eukaryota</taxon>
        <taxon>Metazoa</taxon>
        <taxon>Chordata</taxon>
        <taxon>Craniata</taxon>
        <taxon>Vertebrata</taxon>
        <taxon>Euteleostomi</taxon>
        <taxon>Actinopterygii</taxon>
        <taxon>Neopterygii</taxon>
        <taxon>Teleostei</taxon>
        <taxon>Anguilliformes</taxon>
        <taxon>Anguillidae</taxon>
        <taxon>Anguilla</taxon>
    </lineage>
</organism>
<sequence length="21" mass="2474">MLYKRAFKKIILSCALFTAQK</sequence>
<accession>A0A0E9PKK8</accession>
<reference evidence="1" key="1">
    <citation type="submission" date="2014-11" db="EMBL/GenBank/DDBJ databases">
        <authorList>
            <person name="Amaro Gonzalez C."/>
        </authorList>
    </citation>
    <scope>NUCLEOTIDE SEQUENCE</scope>
</reference>
<reference evidence="1" key="2">
    <citation type="journal article" date="2015" name="Fish Shellfish Immunol.">
        <title>Early steps in the European eel (Anguilla anguilla)-Vibrio vulnificus interaction in the gills: Role of the RtxA13 toxin.</title>
        <authorList>
            <person name="Callol A."/>
            <person name="Pajuelo D."/>
            <person name="Ebbesson L."/>
            <person name="Teles M."/>
            <person name="MacKenzie S."/>
            <person name="Amaro C."/>
        </authorList>
    </citation>
    <scope>NUCLEOTIDE SEQUENCE</scope>
</reference>
<evidence type="ECO:0000313" key="1">
    <source>
        <dbReference type="EMBL" id="JAH05186.1"/>
    </source>
</evidence>
<name>A0A0E9PKK8_ANGAN</name>
<dbReference type="EMBL" id="GBXM01103391">
    <property type="protein sequence ID" value="JAH05186.1"/>
    <property type="molecule type" value="Transcribed_RNA"/>
</dbReference>